<proteinExistence type="predicted"/>
<dbReference type="Proteomes" id="UP000295361">
    <property type="component" value="Unassembled WGS sequence"/>
</dbReference>
<name>A0A4R6QSR2_9BURK</name>
<dbReference type="InterPro" id="IPR017703">
    <property type="entry name" value="YgfZ/GCV_T_CS"/>
</dbReference>
<dbReference type="InterPro" id="IPR045179">
    <property type="entry name" value="YgfZ/GcvT"/>
</dbReference>
<protein>
    <submittedName>
        <fullName evidence="2">Uncharacterized protein</fullName>
    </submittedName>
</protein>
<comment type="caution">
    <text evidence="2">The sequence shown here is derived from an EMBL/GenBank/DDBJ whole genome shotgun (WGS) entry which is preliminary data.</text>
</comment>
<dbReference type="PANTHER" id="PTHR22602:SF0">
    <property type="entry name" value="TRANSFERASE CAF17, MITOCHONDRIAL-RELATED"/>
    <property type="match status" value="1"/>
</dbReference>
<sequence length="295" mass="31430">MIQQGVARLTEWGVLRASGEEAAKFLHGQLTQDIVLMSAGQARLAGFCSAKGRLLASFIAWKPAPDEVLMAMPAEVLPAVLKRLSMFVLRAKCKLSDASAQFALWGVVGDGAPAEVWQRNGDAIRLPDAAGQQRYLLAQGPEAVAPALPAISEAQWQWLDVQSGLAWVRGATVEQFVPQMINLELLGGVNFQKGCYPGQEIVARSQYRGTIKRRTFLFDSEAPAAIGQEIFHSGDAEQPAGLVAGVAPNPAGGYSLLAEVKMAALTAGSLHLGNVSGAELKARPLPYDIDVDVTE</sequence>
<dbReference type="GO" id="GO:0016226">
    <property type="term" value="P:iron-sulfur cluster assembly"/>
    <property type="evidence" value="ECO:0007669"/>
    <property type="project" value="TreeGrafter"/>
</dbReference>
<dbReference type="SUPFAM" id="SSF103025">
    <property type="entry name" value="Folate-binding domain"/>
    <property type="match status" value="1"/>
</dbReference>
<dbReference type="PANTHER" id="PTHR22602">
    <property type="entry name" value="TRANSFERASE CAF17, MITOCHONDRIAL-RELATED"/>
    <property type="match status" value="1"/>
</dbReference>
<evidence type="ECO:0000313" key="2">
    <source>
        <dbReference type="EMBL" id="TDP74680.1"/>
    </source>
</evidence>
<dbReference type="Gene3D" id="2.40.30.160">
    <property type="match status" value="1"/>
</dbReference>
<reference evidence="2 3" key="1">
    <citation type="submission" date="2019-03" db="EMBL/GenBank/DDBJ databases">
        <title>Genomic Encyclopedia of Type Strains, Phase IV (KMG-IV): sequencing the most valuable type-strain genomes for metagenomic binning, comparative biology and taxonomic classification.</title>
        <authorList>
            <person name="Goeker M."/>
        </authorList>
    </citation>
    <scope>NUCLEOTIDE SEQUENCE [LARGE SCALE GENOMIC DNA]</scope>
    <source>
        <strain evidence="2 3">DSM 16998</strain>
    </source>
</reference>
<accession>A0A4R6QSR2</accession>
<keyword evidence="1" id="KW-0809">Transit peptide</keyword>
<dbReference type="InterPro" id="IPR027266">
    <property type="entry name" value="TrmE/GcvT-like"/>
</dbReference>
<gene>
    <name evidence="2" type="ORF">DES47_101744</name>
</gene>
<dbReference type="InParanoid" id="A0A4R6QSR2"/>
<dbReference type="FunCoup" id="A0A4R6QSR2">
    <property type="interactions" value="365"/>
</dbReference>
<dbReference type="NCBIfam" id="TIGR03317">
    <property type="entry name" value="ygfZ_signature"/>
    <property type="match status" value="1"/>
</dbReference>
<evidence type="ECO:0000256" key="1">
    <source>
        <dbReference type="ARBA" id="ARBA00022946"/>
    </source>
</evidence>
<organism evidence="2 3">
    <name type="scientific">Roseateles toxinivorans</name>
    <dbReference type="NCBI Taxonomy" id="270368"/>
    <lineage>
        <taxon>Bacteria</taxon>
        <taxon>Pseudomonadati</taxon>
        <taxon>Pseudomonadota</taxon>
        <taxon>Betaproteobacteria</taxon>
        <taxon>Burkholderiales</taxon>
        <taxon>Sphaerotilaceae</taxon>
        <taxon>Roseateles</taxon>
    </lineage>
</organism>
<evidence type="ECO:0000313" key="3">
    <source>
        <dbReference type="Proteomes" id="UP000295361"/>
    </source>
</evidence>
<dbReference type="AlphaFoldDB" id="A0A4R6QSR2"/>
<dbReference type="EMBL" id="SNXS01000001">
    <property type="protein sequence ID" value="TDP74680.1"/>
    <property type="molecule type" value="Genomic_DNA"/>
</dbReference>
<keyword evidence="3" id="KW-1185">Reference proteome</keyword>
<dbReference type="Gene3D" id="3.30.1360.120">
    <property type="entry name" value="Probable tRNA modification gtpase trme, domain 1"/>
    <property type="match status" value="1"/>
</dbReference>
<dbReference type="PIRSF" id="PIRSF006487">
    <property type="entry name" value="GcvT"/>
    <property type="match status" value="1"/>
</dbReference>